<gene>
    <name evidence="2" type="ORF">L9G74_07275</name>
</gene>
<name>A0ABT2FJR8_9GAMM</name>
<comment type="caution">
    <text evidence="2">The sequence shown here is derived from an EMBL/GenBank/DDBJ whole genome shotgun (WGS) entry which is preliminary data.</text>
</comment>
<evidence type="ECO:0000313" key="3">
    <source>
        <dbReference type="Proteomes" id="UP001201549"/>
    </source>
</evidence>
<dbReference type="Proteomes" id="UP001201549">
    <property type="component" value="Unassembled WGS sequence"/>
</dbReference>
<proteinExistence type="predicted"/>
<accession>A0ABT2FJR8</accession>
<evidence type="ECO:0000313" key="2">
    <source>
        <dbReference type="EMBL" id="MCS4556232.1"/>
    </source>
</evidence>
<sequence length="318" mass="35295">MKQLLIFVSLVWLSCSPVYAVELGFSGMTQINEHAYLVVLDKKVFHQGERVGILNIGKHGKQKFKPVTIADWHDDDGQASDLESVCKLPQTDDEYLLAESGYWHGKFGRIFHIQLKQQQAKVLHVYHLPNYVSNSEQVDGDNFEGLECVAHGQQTYLVLGERGGSELYRSGLLRFGLLNADKTQVDWQSYADNALPVSAPGQWHNVDGKRSIADLYLDPHGTLWAVATEDAGDQGPFRSVIYAAAKLVAPTAEQPLPLQLTTPTQAQWVVDGFKVEALAAPTQRINNSVMSFGTEDEDFGGVWRVLFAPLENSAQLVK</sequence>
<dbReference type="PROSITE" id="PS51257">
    <property type="entry name" value="PROKAR_LIPOPROTEIN"/>
    <property type="match status" value="1"/>
</dbReference>
<keyword evidence="1" id="KW-0732">Signal</keyword>
<evidence type="ECO:0000256" key="1">
    <source>
        <dbReference type="SAM" id="SignalP"/>
    </source>
</evidence>
<reference evidence="3" key="1">
    <citation type="submission" date="2023-07" db="EMBL/GenBank/DDBJ databases">
        <title>Shewanella mangrovi sp. nov., an acetaldehyde- degrading bacterium isolated from mangrove sediment.</title>
        <authorList>
            <person name="Liu Y."/>
        </authorList>
    </citation>
    <scope>NUCLEOTIDE SEQUENCE [LARGE SCALE GENOMIC DNA]</scope>
    <source>
        <strain evidence="3">C32</strain>
    </source>
</reference>
<organism evidence="2 3">
    <name type="scientific">Shewanella electrica</name>
    <dbReference type="NCBI Taxonomy" id="515560"/>
    <lineage>
        <taxon>Bacteria</taxon>
        <taxon>Pseudomonadati</taxon>
        <taxon>Pseudomonadota</taxon>
        <taxon>Gammaproteobacteria</taxon>
        <taxon>Alteromonadales</taxon>
        <taxon>Shewanellaceae</taxon>
        <taxon>Shewanella</taxon>
    </lineage>
</organism>
<feature type="chain" id="PRO_5045484779" description="Phytase-like domain-containing protein" evidence="1">
    <location>
        <begin position="21"/>
        <end position="318"/>
    </location>
</feature>
<dbReference type="EMBL" id="JAKOGG010000004">
    <property type="protein sequence ID" value="MCS4556232.1"/>
    <property type="molecule type" value="Genomic_DNA"/>
</dbReference>
<keyword evidence="3" id="KW-1185">Reference proteome</keyword>
<dbReference type="RefSeq" id="WP_238895638.1">
    <property type="nucleotide sequence ID" value="NZ_JAKOGG010000004.1"/>
</dbReference>
<evidence type="ECO:0008006" key="4">
    <source>
        <dbReference type="Google" id="ProtNLM"/>
    </source>
</evidence>
<feature type="signal peptide" evidence="1">
    <location>
        <begin position="1"/>
        <end position="20"/>
    </location>
</feature>
<protein>
    <recommendedName>
        <fullName evidence="4">Phytase-like domain-containing protein</fullName>
    </recommendedName>
</protein>